<reference evidence="3" key="2">
    <citation type="submission" date="2012-07" db="EMBL/GenBank/DDBJ databases">
        <title>Complete genome sequence of 'Candidatus Mycoplasma haemolamae'.</title>
        <authorList>
            <person name="Guimaraes A.M.S."/>
            <person name="Toth B."/>
            <person name="Santos A.P."/>
            <person name="Nascimento N.C."/>
            <person name="Sojka J.E."/>
            <person name="Messick J.B."/>
        </authorList>
    </citation>
    <scope>NUCLEOTIDE SEQUENCE [LARGE SCALE GENOMIC DNA]</scope>
    <source>
        <strain evidence="3">Purdue</strain>
    </source>
</reference>
<feature type="compositionally biased region" description="Low complexity" evidence="1">
    <location>
        <begin position="51"/>
        <end position="64"/>
    </location>
</feature>
<keyword evidence="3" id="KW-1185">Reference proteome</keyword>
<evidence type="ECO:0000256" key="1">
    <source>
        <dbReference type="SAM" id="MobiDB-lite"/>
    </source>
</evidence>
<organism evidence="2 3">
    <name type="scientific">Mycoplasma haematolamae (strain Purdue)</name>
    <dbReference type="NCBI Taxonomy" id="1212765"/>
    <lineage>
        <taxon>Bacteria</taxon>
        <taxon>Bacillati</taxon>
        <taxon>Mycoplasmatota</taxon>
        <taxon>Mollicutes</taxon>
        <taxon>Mycoplasmataceae</taxon>
        <taxon>Mycoplasma</taxon>
    </lineage>
</organism>
<protein>
    <submittedName>
        <fullName evidence="2">Uncharacterized protein</fullName>
    </submittedName>
</protein>
<name>I7C674_MYCHA</name>
<dbReference type="Proteomes" id="UP000006502">
    <property type="component" value="Chromosome"/>
</dbReference>
<accession>I7C674</accession>
<feature type="region of interest" description="Disordered" evidence="1">
    <location>
        <begin position="33"/>
        <end position="73"/>
    </location>
</feature>
<evidence type="ECO:0000313" key="2">
    <source>
        <dbReference type="EMBL" id="AFO51987.1"/>
    </source>
</evidence>
<gene>
    <name evidence="2" type="ordered locus">MHLP_02035</name>
</gene>
<reference evidence="2 3" key="1">
    <citation type="journal article" date="2012" name="J. Bacteriol.">
        <title>Genome Sequence of "Candidatus Mycoplasma haemolamae" Strain Purdue, a Red Blood Cell Pathogen of Alpacas (Vicugna pacos) and Llamas (Lama glama).</title>
        <authorList>
            <person name="Guimaraes A.M."/>
            <person name="Toth B."/>
            <person name="Santos A.P."/>
            <person name="do Nascimento N.C."/>
            <person name="Kritchevsky J.E."/>
            <person name="Messick J.B."/>
        </authorList>
    </citation>
    <scope>NUCLEOTIDE SEQUENCE [LARGE SCALE GENOMIC DNA]</scope>
    <source>
        <strain evidence="2 3">Purdue</strain>
    </source>
</reference>
<dbReference type="PATRIC" id="fig|1212765.3.peg.457"/>
<dbReference type="EMBL" id="CP003731">
    <property type="protein sequence ID" value="AFO51987.1"/>
    <property type="molecule type" value="Genomic_DNA"/>
</dbReference>
<evidence type="ECO:0000313" key="3">
    <source>
        <dbReference type="Proteomes" id="UP000006502"/>
    </source>
</evidence>
<proteinExistence type="predicted"/>
<dbReference type="AlphaFoldDB" id="I7C674"/>
<sequence>MVFATLTGMGSVAGAGVGVDYGVKTGFFNKLLSNSSDSSSGLPATRVDGPASSSTATSTGSSEADVLSMSEEELQKVLKEENVNQFQVGEGLEAMEDDAFELDD</sequence>
<dbReference type="HOGENOM" id="CLU_2247034_0_0_14"/>
<dbReference type="KEGG" id="mhl:MHLP_02035"/>